<evidence type="ECO:0000313" key="1">
    <source>
        <dbReference type="EMBL" id="PPQ78027.1"/>
    </source>
</evidence>
<organism evidence="1 2">
    <name type="scientific">Gymnopilus dilepis</name>
    <dbReference type="NCBI Taxonomy" id="231916"/>
    <lineage>
        <taxon>Eukaryota</taxon>
        <taxon>Fungi</taxon>
        <taxon>Dikarya</taxon>
        <taxon>Basidiomycota</taxon>
        <taxon>Agaricomycotina</taxon>
        <taxon>Agaricomycetes</taxon>
        <taxon>Agaricomycetidae</taxon>
        <taxon>Agaricales</taxon>
        <taxon>Agaricineae</taxon>
        <taxon>Hymenogastraceae</taxon>
        <taxon>Gymnopilus</taxon>
    </lineage>
</organism>
<accession>A0A409WHP5</accession>
<dbReference type="AlphaFoldDB" id="A0A409WHP5"/>
<name>A0A409WHP5_9AGAR</name>
<dbReference type="Proteomes" id="UP000284706">
    <property type="component" value="Unassembled WGS sequence"/>
</dbReference>
<protein>
    <recommendedName>
        <fullName evidence="3">F-box domain-containing protein</fullName>
    </recommendedName>
</protein>
<evidence type="ECO:0000313" key="2">
    <source>
        <dbReference type="Proteomes" id="UP000284706"/>
    </source>
</evidence>
<dbReference type="InParanoid" id="A0A409WHP5"/>
<reference evidence="1 2" key="1">
    <citation type="journal article" date="2018" name="Evol. Lett.">
        <title>Horizontal gene cluster transfer increased hallucinogenic mushroom diversity.</title>
        <authorList>
            <person name="Reynolds H.T."/>
            <person name="Vijayakumar V."/>
            <person name="Gluck-Thaler E."/>
            <person name="Korotkin H.B."/>
            <person name="Matheny P.B."/>
            <person name="Slot J.C."/>
        </authorList>
    </citation>
    <scope>NUCLEOTIDE SEQUENCE [LARGE SCALE GENOMIC DNA]</scope>
    <source>
        <strain evidence="1 2">SRW20</strain>
    </source>
</reference>
<sequence>MGVDKVPPEILTETLSFLGEDVESLVACTVVSRLWSEIARPLRFRRVSIDTERELQSAAAGEETARMTAMIAPWIRDLRVRTKGMEAASTTAHGIFEPLAKSGKIESFVLKREGDIDTGLAAQFTETTLYRILFLPTITQLDVEGIPVSKNALACHPRLQSLSLAENCSSIPNENYEDVFMAGTYTFDPRAETEGGGGVVVSLTASIVGRERRFSHLVGMNGWALRKLTLVFDWSDEEVAETLRVSMDALPALEFVGLAFEDVRTFSMPFELEDFFCVERPSSLREAHLLFRHVVEEPQELQNVPTNGPRLDRMFDLRRHPKLTRSTVHMTIQHSFNPKQLGDFDLREYLKNTFRRRGKHTKVKGQFVELRVIDGE</sequence>
<proteinExistence type="predicted"/>
<dbReference type="SUPFAM" id="SSF81383">
    <property type="entry name" value="F-box domain"/>
    <property type="match status" value="1"/>
</dbReference>
<keyword evidence="2" id="KW-1185">Reference proteome</keyword>
<comment type="caution">
    <text evidence="1">The sequence shown here is derived from an EMBL/GenBank/DDBJ whole genome shotgun (WGS) entry which is preliminary data.</text>
</comment>
<evidence type="ECO:0008006" key="3">
    <source>
        <dbReference type="Google" id="ProtNLM"/>
    </source>
</evidence>
<dbReference type="OrthoDB" id="3002560at2759"/>
<gene>
    <name evidence="1" type="ORF">CVT26_015836</name>
</gene>
<dbReference type="EMBL" id="NHYE01005066">
    <property type="protein sequence ID" value="PPQ78027.1"/>
    <property type="molecule type" value="Genomic_DNA"/>
</dbReference>
<dbReference type="InterPro" id="IPR036047">
    <property type="entry name" value="F-box-like_dom_sf"/>
</dbReference>